<protein>
    <recommendedName>
        <fullName evidence="3">Cellobiose phosphorylase</fullName>
    </recommendedName>
</protein>
<evidence type="ECO:0000313" key="1">
    <source>
        <dbReference type="EMBL" id="TDK42763.1"/>
    </source>
</evidence>
<evidence type="ECO:0000313" key="2">
    <source>
        <dbReference type="Proteomes" id="UP000295438"/>
    </source>
</evidence>
<dbReference type="AlphaFoldDB" id="A0A4R5UUB5"/>
<dbReference type="EMBL" id="SMUW01000036">
    <property type="protein sequence ID" value="TDK42763.1"/>
    <property type="molecule type" value="Genomic_DNA"/>
</dbReference>
<keyword evidence="2" id="KW-1185">Reference proteome</keyword>
<sequence>MQKSISEYEENQPINLETKVIDSEVFLKISNSDQMLPFFMSIISPYNHWLFIGSNGGLSAGRKDPENALFPYYTDDKIIESSEITGSKSIIRVQKNNQTHVWEPFSIHFANEYRLKRNLYKSVFGNKILFEEENLDLELCFRYEWTTSDNYGFVKSSSISNSGKSTLNISILDGIQNIMPYGVGSALQTMRSNLVDAYKRNELDLESGIGIFALSAIIVDKAEPSEALKANIAWSLGLENAKRLLSSSQLKSFREGFSIQEENDIKAQRGAYFVNFDSELHPGDSKEWMILADINQNISQIRALAKEIKTEPNLIKKVKADIQRGTEELIKLDAASDGLQLTADSLKDTRHFANVMFNIMRGGIFDKNYQIEKEDLKNSIQNANREVFLKQKSKIDSLPEIFSFAQLKELAENSGDSHFERLCLEYLPLKFSRRHGDPSRPWNNFSINTRNEDGSKVLDYAGNWRDIFQNWEALALAYPDFIESMILKFLNASTFDGYNPYRITKNGIDWERIEADDPWSYIGYWGDHQIIYLLKFLEFAENYAPGRLVKFFKEDFFVYANVPYKIKAYNEILKNPKDTIDFDHQLDQQIQKRWTSIGSDAALLQDQSGGIYQVNFIEKILATVLAKVSNFIPEGGIWMNTQRPEWNDANNALVGNGVSMVTLYYLRRFLNFFTQILKQSTEKEIPVSEELLTFFKETLSTLNSHQHLLSGSFSGKDRKNVLDALGTAGSDFRMKIYADSFSGVKKDLSTDELLEFSSICQSYLEHTIRANKREDNLYHAYNLMSVENEEEVAIEYLSEMLEGQVAALSSGYLSSEEALQTLDALRKSKLYRADQHSYLLYPNKELPGFLERNTIPKEELKRSNLLNSLLEKGNKKIVEQDVDGNYHFNGNFKNASDLSKALENLDPAQFELTESAKKETLQIFEKVFNHKAFTGRSGTFYGYEGLGSIYWHMVSKLQLAVWECCVKAQDENVSKELLDKLISHYYEINEGIGVHKSPTVYGAFPTDPYSHTPAGKGAQQPGMTGQVKEDIICRFGELGVFIREGKLSFNPFMLKKSEFLTKSQTLPFIDVNGEKTEILVGEKSLCFSFCQVPIVYQLDNKDAIEISFGNEFKTVAVNSLQLDEELSQKIFKRTGEIKQILVRVNEALFN</sequence>
<accession>A0A4R5UUB5</accession>
<gene>
    <name evidence="1" type="ORF">E1898_15110</name>
</gene>
<comment type="caution">
    <text evidence="1">The sequence shown here is derived from an EMBL/GenBank/DDBJ whole genome shotgun (WGS) entry which is preliminary data.</text>
</comment>
<evidence type="ECO:0008006" key="3">
    <source>
        <dbReference type="Google" id="ProtNLM"/>
    </source>
</evidence>
<organism evidence="1 2">
    <name type="scientific">Algoriphagus formosus</name>
    <dbReference type="NCBI Taxonomy" id="2007308"/>
    <lineage>
        <taxon>Bacteria</taxon>
        <taxon>Pseudomonadati</taxon>
        <taxon>Bacteroidota</taxon>
        <taxon>Cytophagia</taxon>
        <taxon>Cytophagales</taxon>
        <taxon>Cyclobacteriaceae</taxon>
        <taxon>Algoriphagus</taxon>
    </lineage>
</organism>
<proteinExistence type="predicted"/>
<name>A0A4R5UUB5_9BACT</name>
<dbReference type="Proteomes" id="UP000295438">
    <property type="component" value="Unassembled WGS sequence"/>
</dbReference>
<reference evidence="1 2" key="1">
    <citation type="submission" date="2019-03" db="EMBL/GenBank/DDBJ databases">
        <title>Algoriphagus aquimaris sp. nov., isolated form marine sediment in Pohang, Korea.</title>
        <authorList>
            <person name="Kim J."/>
            <person name="Yoon S.-H."/>
            <person name="Lee S.-S."/>
        </authorList>
    </citation>
    <scope>NUCLEOTIDE SEQUENCE [LARGE SCALE GENOMIC DNA]</scope>
    <source>
        <strain evidence="1 2">F21</strain>
    </source>
</reference>